<keyword evidence="10" id="KW-1185">Reference proteome</keyword>
<dbReference type="SUPFAM" id="SSF48726">
    <property type="entry name" value="Immunoglobulin"/>
    <property type="match status" value="5"/>
</dbReference>
<dbReference type="OMA" id="EDHMASI"/>
<dbReference type="Proteomes" id="UP000887568">
    <property type="component" value="Unplaced"/>
</dbReference>
<keyword evidence="5" id="KW-0393">Immunoglobulin domain</keyword>
<feature type="domain" description="Ig-like" evidence="8">
    <location>
        <begin position="15"/>
        <end position="131"/>
    </location>
</feature>
<keyword evidence="2 7" id="KW-0472">Membrane</keyword>
<dbReference type="InterPro" id="IPR051275">
    <property type="entry name" value="Cell_adhesion_signaling"/>
</dbReference>
<feature type="region of interest" description="Disordered" evidence="6">
    <location>
        <begin position="578"/>
        <end position="774"/>
    </location>
</feature>
<dbReference type="Gene3D" id="2.60.40.10">
    <property type="entry name" value="Immunoglobulins"/>
    <property type="match status" value="5"/>
</dbReference>
<dbReference type="RefSeq" id="XP_038066026.1">
    <property type="nucleotide sequence ID" value="XM_038210098.1"/>
</dbReference>
<feature type="domain" description="Ig-like" evidence="8">
    <location>
        <begin position="143"/>
        <end position="244"/>
    </location>
</feature>
<dbReference type="InterPro" id="IPR013783">
    <property type="entry name" value="Ig-like_fold"/>
</dbReference>
<dbReference type="OrthoDB" id="6413693at2759"/>
<dbReference type="AlphaFoldDB" id="A0A914ARK9"/>
<protein>
    <recommendedName>
        <fullName evidence="8">Ig-like domain-containing protein</fullName>
    </recommendedName>
</protein>
<dbReference type="PANTHER" id="PTHR11640">
    <property type="entry name" value="NEPHRIN"/>
    <property type="match status" value="1"/>
</dbReference>
<proteinExistence type="predicted"/>
<feature type="compositionally biased region" description="Polar residues" evidence="6">
    <location>
        <begin position="761"/>
        <end position="774"/>
    </location>
</feature>
<dbReference type="GO" id="GO:0050839">
    <property type="term" value="F:cell adhesion molecule binding"/>
    <property type="evidence" value="ECO:0007669"/>
    <property type="project" value="TreeGrafter"/>
</dbReference>
<evidence type="ECO:0000259" key="8">
    <source>
        <dbReference type="PROSITE" id="PS50835"/>
    </source>
</evidence>
<dbReference type="InterPro" id="IPR003599">
    <property type="entry name" value="Ig_sub"/>
</dbReference>
<comment type="subcellular location">
    <subcellularLocation>
        <location evidence="1">Membrane</location>
        <topology evidence="1">Single-pass type I membrane protein</topology>
    </subcellularLocation>
</comment>
<evidence type="ECO:0000256" key="6">
    <source>
        <dbReference type="SAM" id="MobiDB-lite"/>
    </source>
</evidence>
<dbReference type="Pfam" id="PF07679">
    <property type="entry name" value="I-set"/>
    <property type="match status" value="1"/>
</dbReference>
<keyword evidence="4" id="KW-0325">Glycoprotein</keyword>
<dbReference type="PROSITE" id="PS50835">
    <property type="entry name" value="IG_LIKE"/>
    <property type="match status" value="5"/>
</dbReference>
<dbReference type="InterPro" id="IPR003006">
    <property type="entry name" value="Ig/MHC_CS"/>
</dbReference>
<dbReference type="SMART" id="SM00409">
    <property type="entry name" value="IG"/>
    <property type="match status" value="5"/>
</dbReference>
<dbReference type="CDD" id="cd00096">
    <property type="entry name" value="Ig"/>
    <property type="match status" value="1"/>
</dbReference>
<organism evidence="9 10">
    <name type="scientific">Patiria miniata</name>
    <name type="common">Bat star</name>
    <name type="synonym">Asterina miniata</name>
    <dbReference type="NCBI Taxonomy" id="46514"/>
    <lineage>
        <taxon>Eukaryota</taxon>
        <taxon>Metazoa</taxon>
        <taxon>Echinodermata</taxon>
        <taxon>Eleutherozoa</taxon>
        <taxon>Asterozoa</taxon>
        <taxon>Asteroidea</taxon>
        <taxon>Valvatacea</taxon>
        <taxon>Valvatida</taxon>
        <taxon>Asterinidae</taxon>
        <taxon>Patiria</taxon>
    </lineage>
</organism>
<keyword evidence="7" id="KW-1133">Transmembrane helix</keyword>
<dbReference type="GO" id="GO:0005886">
    <property type="term" value="C:plasma membrane"/>
    <property type="evidence" value="ECO:0007669"/>
    <property type="project" value="TreeGrafter"/>
</dbReference>
<evidence type="ECO:0000313" key="9">
    <source>
        <dbReference type="EnsemblMetazoa" id="XP_038066026.1"/>
    </source>
</evidence>
<name>A0A914ARK9_PATMI</name>
<dbReference type="Pfam" id="PF13927">
    <property type="entry name" value="Ig_3"/>
    <property type="match status" value="4"/>
</dbReference>
<dbReference type="InterPro" id="IPR036179">
    <property type="entry name" value="Ig-like_dom_sf"/>
</dbReference>
<dbReference type="PROSITE" id="PS00290">
    <property type="entry name" value="IG_MHC"/>
    <property type="match status" value="1"/>
</dbReference>
<evidence type="ECO:0000256" key="5">
    <source>
        <dbReference type="ARBA" id="ARBA00023319"/>
    </source>
</evidence>
<dbReference type="EnsemblMetazoa" id="XM_038210098.1">
    <property type="protein sequence ID" value="XP_038066026.1"/>
    <property type="gene ID" value="LOC119736092"/>
</dbReference>
<sequence length="774" mass="86069">MAASKVSVFRYRRCPFVQLLLVAFAQSVFSYHAWAAQSFQEEPSDTSVVIGEAVVVLKCIVSEKSGNLIWFKGDGYFASDADLDISGLQRYSFVGNTSLGEYNLQIENVILEDDGEYHCQATPTTDNPGIASRRARLIIKRAPSTTTLRPSDAILSVVVGVPTNLTCEATSANPPAEIVWLRAGANQAASYSRAWHPATGDPSGKLTNVASALTLRPAVADHSVVYQCQVSHIALAAPQTLGITLDVQHAPVVVVEASHTPIREDTSVIFRCVVDANPRKVSYLWAKNGEPISGAADNQIELVINKEDHMASITCTAENIIGSGSGSLTTPVLYGPRFLDIPVSVSVDEEGPAQMSCSADGNPAPTIKWTRLGSRATLSTMQTLQFDLVRQSDVGTYVCIATVPGFEPVMSYGRLDINAIPEISSPREQKAKLGSEATLECFTDTKPDPFMVIWTWDDQQLEEGTMGRFSATKREVSGGVMSELTIDGVLTADFGVYNCTMMNEVGDVSLLITLIQQDLDLIVWIIIAVIGTAAVIFILTIIVMVYCRRKWQRRKKATSLNKGKVQLEIVRKLTDADDKDYDSKSRSDSYDYNATPPSTPGKPRYAEPYQFTRGRQDSFDDPHYRAPRRQSDGYSYDGRYPDRYPDNEYSEPIVRKRESDGRVSYHSDRSEDYARRNQSDDGHYNDTMHDNEVKQYNSRDPRYADDTRYDDDRSYGNRSYDDNDDRHYNDSRYDDHRYEDGYSYGEGSRRYSEAGSEKGSEISQATRNKLATNV</sequence>
<feature type="compositionally biased region" description="Basic and acidic residues" evidence="6">
    <location>
        <begin position="747"/>
        <end position="760"/>
    </location>
</feature>
<feature type="domain" description="Ig-like" evidence="8">
    <location>
        <begin position="336"/>
        <end position="402"/>
    </location>
</feature>
<keyword evidence="7" id="KW-0812">Transmembrane</keyword>
<feature type="compositionally biased region" description="Basic and acidic residues" evidence="6">
    <location>
        <begin position="653"/>
        <end position="740"/>
    </location>
</feature>
<evidence type="ECO:0000256" key="1">
    <source>
        <dbReference type="ARBA" id="ARBA00004479"/>
    </source>
</evidence>
<evidence type="ECO:0000256" key="3">
    <source>
        <dbReference type="ARBA" id="ARBA00023157"/>
    </source>
</evidence>
<dbReference type="InterPro" id="IPR007110">
    <property type="entry name" value="Ig-like_dom"/>
</dbReference>
<keyword evidence="3" id="KW-1015">Disulfide bond</keyword>
<dbReference type="InterPro" id="IPR003598">
    <property type="entry name" value="Ig_sub2"/>
</dbReference>
<reference evidence="9" key="1">
    <citation type="submission" date="2022-11" db="UniProtKB">
        <authorList>
            <consortium name="EnsemblMetazoa"/>
        </authorList>
    </citation>
    <scope>IDENTIFICATION</scope>
</reference>
<dbReference type="GeneID" id="119736092"/>
<dbReference type="GO" id="GO:0098609">
    <property type="term" value="P:cell-cell adhesion"/>
    <property type="evidence" value="ECO:0007669"/>
    <property type="project" value="TreeGrafter"/>
</dbReference>
<dbReference type="GO" id="GO:0005911">
    <property type="term" value="C:cell-cell junction"/>
    <property type="evidence" value="ECO:0007669"/>
    <property type="project" value="TreeGrafter"/>
</dbReference>
<feature type="compositionally biased region" description="Basic and acidic residues" evidence="6">
    <location>
        <begin position="614"/>
        <end position="624"/>
    </location>
</feature>
<feature type="compositionally biased region" description="Basic and acidic residues" evidence="6">
    <location>
        <begin position="578"/>
        <end position="589"/>
    </location>
</feature>
<evidence type="ECO:0000256" key="7">
    <source>
        <dbReference type="SAM" id="Phobius"/>
    </source>
</evidence>
<feature type="transmembrane region" description="Helical" evidence="7">
    <location>
        <begin position="521"/>
        <end position="546"/>
    </location>
</feature>
<feature type="domain" description="Ig-like" evidence="8">
    <location>
        <begin position="421"/>
        <end position="513"/>
    </location>
</feature>
<evidence type="ECO:0000313" key="10">
    <source>
        <dbReference type="Proteomes" id="UP000887568"/>
    </source>
</evidence>
<evidence type="ECO:0000256" key="2">
    <source>
        <dbReference type="ARBA" id="ARBA00023136"/>
    </source>
</evidence>
<dbReference type="PANTHER" id="PTHR11640:SF31">
    <property type="entry name" value="IRREGULAR CHIASM C-ROUGHEST PROTEIN-RELATED"/>
    <property type="match status" value="1"/>
</dbReference>
<evidence type="ECO:0000256" key="4">
    <source>
        <dbReference type="ARBA" id="ARBA00023180"/>
    </source>
</evidence>
<accession>A0A914ARK9</accession>
<dbReference type="InterPro" id="IPR013098">
    <property type="entry name" value="Ig_I-set"/>
</dbReference>
<dbReference type="SMART" id="SM00408">
    <property type="entry name" value="IGc2"/>
    <property type="match status" value="5"/>
</dbReference>
<feature type="domain" description="Ig-like" evidence="8">
    <location>
        <begin position="251"/>
        <end position="333"/>
    </location>
</feature>